<dbReference type="RefSeq" id="WP_145032695.1">
    <property type="nucleotide sequence ID" value="NZ_CP036271.1"/>
</dbReference>
<reference evidence="3 4" key="1">
    <citation type="submission" date="2019-02" db="EMBL/GenBank/DDBJ databases">
        <title>Deep-cultivation of Planctomycetes and their phenomic and genomic characterization uncovers novel biology.</title>
        <authorList>
            <person name="Wiegand S."/>
            <person name="Jogler M."/>
            <person name="Boedeker C."/>
            <person name="Pinto D."/>
            <person name="Vollmers J."/>
            <person name="Rivas-Marin E."/>
            <person name="Kohn T."/>
            <person name="Peeters S.H."/>
            <person name="Heuer A."/>
            <person name="Rast P."/>
            <person name="Oberbeckmann S."/>
            <person name="Bunk B."/>
            <person name="Jeske O."/>
            <person name="Meyerdierks A."/>
            <person name="Storesund J.E."/>
            <person name="Kallscheuer N."/>
            <person name="Luecker S."/>
            <person name="Lage O.M."/>
            <person name="Pohl T."/>
            <person name="Merkel B.J."/>
            <person name="Hornburger P."/>
            <person name="Mueller R.-W."/>
            <person name="Bruemmer F."/>
            <person name="Labrenz M."/>
            <person name="Spormann A.M."/>
            <person name="Op den Camp H."/>
            <person name="Overmann J."/>
            <person name="Amann R."/>
            <person name="Jetten M.S.M."/>
            <person name="Mascher T."/>
            <person name="Medema M.H."/>
            <person name="Devos D.P."/>
            <person name="Kaster A.-K."/>
            <person name="Ovreas L."/>
            <person name="Rohde M."/>
            <person name="Galperin M.Y."/>
            <person name="Jogler C."/>
        </authorList>
    </citation>
    <scope>NUCLEOTIDE SEQUENCE [LARGE SCALE GENOMIC DNA]</scope>
    <source>
        <strain evidence="3 4">Pan44</strain>
    </source>
</reference>
<keyword evidence="3" id="KW-0378">Hydrolase</keyword>
<dbReference type="GO" id="GO:0016787">
    <property type="term" value="F:hydrolase activity"/>
    <property type="evidence" value="ECO:0007669"/>
    <property type="project" value="UniProtKB-KW"/>
</dbReference>
<accession>A0A517SIQ7</accession>
<dbReference type="GO" id="GO:0005737">
    <property type="term" value="C:cytoplasm"/>
    <property type="evidence" value="ECO:0007669"/>
    <property type="project" value="TreeGrafter"/>
</dbReference>
<dbReference type="SUPFAM" id="SSF51556">
    <property type="entry name" value="Metallo-dependent hydrolases"/>
    <property type="match status" value="1"/>
</dbReference>
<dbReference type="AlphaFoldDB" id="A0A517SIQ7"/>
<sequence length="402" mass="45901">MRQRPSDHVPRATVASLLAMAVTITSGAVSLADEPSPSPRRIFLNEFRPVPVLKVQETRLERAKFPVVSVHTHLGPLTAAEIDEQVKIMDAANIALLVSLDGRMGPKFPEHFQMLTGRHAERFLVFVRMDHVGDGQRDDPKTWDLHKPDFGVRLADRLTEAVRQGAAGVKLTKELGLSLKDAEGRLIRPDDPRFDPLWDRAGELGVPILWHCGDPAAFFLPFDERNERWEHLYRKQEYRLDGPGMPSLASLLEARNRVFARHPKTTFICAHMADSPQDLEQLGTWLDQHPNMNVEISARLGEIGRQPYTARKFFVKYADRILFGTDTNVARPVDLQPHFRFLETWDEYFPYSPSAFPPQGFWNIYGIGLPDDVLRKVYSENAERLIPGVKDRLRAFQTRRQD</sequence>
<dbReference type="InterPro" id="IPR032465">
    <property type="entry name" value="ACMSD"/>
</dbReference>
<feature type="domain" description="Amidohydrolase-related" evidence="2">
    <location>
        <begin position="150"/>
        <end position="386"/>
    </location>
</feature>
<dbReference type="InterPro" id="IPR032466">
    <property type="entry name" value="Metal_Hydrolase"/>
</dbReference>
<evidence type="ECO:0000313" key="4">
    <source>
        <dbReference type="Proteomes" id="UP000315700"/>
    </source>
</evidence>
<evidence type="ECO:0000256" key="1">
    <source>
        <dbReference type="ARBA" id="ARBA00023239"/>
    </source>
</evidence>
<dbReference type="EMBL" id="CP036271">
    <property type="protein sequence ID" value="QDT56005.1"/>
    <property type="molecule type" value="Genomic_DNA"/>
</dbReference>
<dbReference type="Proteomes" id="UP000315700">
    <property type="component" value="Chromosome"/>
</dbReference>
<dbReference type="InParanoid" id="A0A517SIQ7"/>
<evidence type="ECO:0000259" key="2">
    <source>
        <dbReference type="Pfam" id="PF04909"/>
    </source>
</evidence>
<keyword evidence="1" id="KW-0456">Lyase</keyword>
<dbReference type="InterPro" id="IPR006680">
    <property type="entry name" value="Amidohydro-rel"/>
</dbReference>
<dbReference type="Gene3D" id="3.20.20.140">
    <property type="entry name" value="Metal-dependent hydrolases"/>
    <property type="match status" value="1"/>
</dbReference>
<dbReference type="OrthoDB" id="8673173at2"/>
<gene>
    <name evidence="3" type="ORF">Pan44_40540</name>
</gene>
<proteinExistence type="predicted"/>
<dbReference type="KEGG" id="ccos:Pan44_40540"/>
<dbReference type="Pfam" id="PF04909">
    <property type="entry name" value="Amidohydro_2"/>
    <property type="match status" value="1"/>
</dbReference>
<dbReference type="GO" id="GO:0019748">
    <property type="term" value="P:secondary metabolic process"/>
    <property type="evidence" value="ECO:0007669"/>
    <property type="project" value="TreeGrafter"/>
</dbReference>
<protein>
    <submittedName>
        <fullName evidence="3">Amidohydrolase</fullName>
    </submittedName>
</protein>
<organism evidence="3 4">
    <name type="scientific">Caulifigura coniformis</name>
    <dbReference type="NCBI Taxonomy" id="2527983"/>
    <lineage>
        <taxon>Bacteria</taxon>
        <taxon>Pseudomonadati</taxon>
        <taxon>Planctomycetota</taxon>
        <taxon>Planctomycetia</taxon>
        <taxon>Planctomycetales</taxon>
        <taxon>Planctomycetaceae</taxon>
        <taxon>Caulifigura</taxon>
    </lineage>
</organism>
<dbReference type="GO" id="GO:0016831">
    <property type="term" value="F:carboxy-lyase activity"/>
    <property type="evidence" value="ECO:0007669"/>
    <property type="project" value="InterPro"/>
</dbReference>
<dbReference type="PANTHER" id="PTHR21240">
    <property type="entry name" value="2-AMINO-3-CARBOXYLMUCONATE-6-SEMIALDEHYDE DECARBOXYLASE"/>
    <property type="match status" value="1"/>
</dbReference>
<keyword evidence="4" id="KW-1185">Reference proteome</keyword>
<evidence type="ECO:0000313" key="3">
    <source>
        <dbReference type="EMBL" id="QDT56005.1"/>
    </source>
</evidence>
<name>A0A517SIQ7_9PLAN</name>
<dbReference type="PANTHER" id="PTHR21240:SF28">
    <property type="entry name" value="ISO-OROTATE DECARBOXYLASE (EUROFUNG)"/>
    <property type="match status" value="1"/>
</dbReference>